<dbReference type="Pfam" id="PF00392">
    <property type="entry name" value="GntR"/>
    <property type="match status" value="1"/>
</dbReference>
<organism evidence="5 6">
    <name type="scientific">Roseateles paludis</name>
    <dbReference type="NCBI Taxonomy" id="3145238"/>
    <lineage>
        <taxon>Bacteria</taxon>
        <taxon>Pseudomonadati</taxon>
        <taxon>Pseudomonadota</taxon>
        <taxon>Betaproteobacteria</taxon>
        <taxon>Burkholderiales</taxon>
        <taxon>Sphaerotilaceae</taxon>
        <taxon>Roseateles</taxon>
    </lineage>
</organism>
<dbReference type="RefSeq" id="WP_347703406.1">
    <property type="nucleotide sequence ID" value="NZ_JBDPZD010000001.1"/>
</dbReference>
<protein>
    <submittedName>
        <fullName evidence="5">FadR/GntR family transcriptional regulator</fullName>
    </submittedName>
</protein>
<dbReference type="SMART" id="SM00345">
    <property type="entry name" value="HTH_GNTR"/>
    <property type="match status" value="1"/>
</dbReference>
<dbReference type="Proteomes" id="UP001495147">
    <property type="component" value="Unassembled WGS sequence"/>
</dbReference>
<keyword evidence="6" id="KW-1185">Reference proteome</keyword>
<reference evidence="5 6" key="1">
    <citation type="submission" date="2024-05" db="EMBL/GenBank/DDBJ databases">
        <title>Roseateles sp. DJS-2-20 16S ribosomal RNA gene Genome sequencing and assembly.</title>
        <authorList>
            <person name="Woo H."/>
        </authorList>
    </citation>
    <scope>NUCLEOTIDE SEQUENCE [LARGE SCALE GENOMIC DNA]</scope>
    <source>
        <strain evidence="5 6">DJS-2-20</strain>
    </source>
</reference>
<proteinExistence type="predicted"/>
<dbReference type="SUPFAM" id="SSF46785">
    <property type="entry name" value="Winged helix' DNA-binding domain"/>
    <property type="match status" value="1"/>
</dbReference>
<dbReference type="PANTHER" id="PTHR43537">
    <property type="entry name" value="TRANSCRIPTIONAL REGULATOR, GNTR FAMILY"/>
    <property type="match status" value="1"/>
</dbReference>
<evidence type="ECO:0000313" key="5">
    <source>
        <dbReference type="EMBL" id="MEO3690579.1"/>
    </source>
</evidence>
<name>A0ABV0FZ30_9BURK</name>
<dbReference type="SUPFAM" id="SSF48008">
    <property type="entry name" value="GntR ligand-binding domain-like"/>
    <property type="match status" value="1"/>
</dbReference>
<dbReference type="InterPro" id="IPR036388">
    <property type="entry name" value="WH-like_DNA-bd_sf"/>
</dbReference>
<dbReference type="Gene3D" id="1.10.10.10">
    <property type="entry name" value="Winged helix-like DNA-binding domain superfamily/Winged helix DNA-binding domain"/>
    <property type="match status" value="1"/>
</dbReference>
<dbReference type="PANTHER" id="PTHR43537:SF5">
    <property type="entry name" value="UXU OPERON TRANSCRIPTIONAL REGULATOR"/>
    <property type="match status" value="1"/>
</dbReference>
<dbReference type="PRINTS" id="PR00035">
    <property type="entry name" value="HTHGNTR"/>
</dbReference>
<evidence type="ECO:0000313" key="6">
    <source>
        <dbReference type="Proteomes" id="UP001495147"/>
    </source>
</evidence>
<dbReference type="CDD" id="cd07377">
    <property type="entry name" value="WHTH_GntR"/>
    <property type="match status" value="1"/>
</dbReference>
<dbReference type="InterPro" id="IPR011711">
    <property type="entry name" value="GntR_C"/>
</dbReference>
<feature type="domain" description="HTH gntR-type" evidence="4">
    <location>
        <begin position="11"/>
        <end position="79"/>
    </location>
</feature>
<dbReference type="Pfam" id="PF07729">
    <property type="entry name" value="FCD"/>
    <property type="match status" value="1"/>
</dbReference>
<keyword evidence="3" id="KW-0804">Transcription</keyword>
<sequence length="239" mass="25582">MSQPARSHDHRRPYQQVADRIRTLIEAAAFTAGTRLPPERELAQQLGVSRPSLREALIALEIDRRIEIRGGSGVYVCEPAAASSDRSTPALGESPAELMQARAALEGAVITLAAARVTKAGLQRIEDALQAMRADVQQGRAPVQADRRFHLAIAEMSGNMVLVDLVGALFDGRHSPLSSLMSDRAESPYSWGAAVAEHEAVLRALEARDPLAAAAAMSSHLHASHGRWLAEPLPGSEAP</sequence>
<evidence type="ECO:0000259" key="4">
    <source>
        <dbReference type="PROSITE" id="PS50949"/>
    </source>
</evidence>
<dbReference type="Gene3D" id="1.20.120.530">
    <property type="entry name" value="GntR ligand-binding domain-like"/>
    <property type="match status" value="1"/>
</dbReference>
<keyword evidence="2" id="KW-0238">DNA-binding</keyword>
<evidence type="ECO:0000256" key="1">
    <source>
        <dbReference type="ARBA" id="ARBA00023015"/>
    </source>
</evidence>
<dbReference type="InterPro" id="IPR008920">
    <property type="entry name" value="TF_FadR/GntR_C"/>
</dbReference>
<dbReference type="EMBL" id="JBDPZD010000001">
    <property type="protein sequence ID" value="MEO3690579.1"/>
    <property type="molecule type" value="Genomic_DNA"/>
</dbReference>
<dbReference type="InterPro" id="IPR036390">
    <property type="entry name" value="WH_DNA-bd_sf"/>
</dbReference>
<keyword evidence="1" id="KW-0805">Transcription regulation</keyword>
<accession>A0ABV0FZ30</accession>
<gene>
    <name evidence="5" type="ORF">ABDJ85_03810</name>
</gene>
<dbReference type="PROSITE" id="PS50949">
    <property type="entry name" value="HTH_GNTR"/>
    <property type="match status" value="1"/>
</dbReference>
<comment type="caution">
    <text evidence="5">The sequence shown here is derived from an EMBL/GenBank/DDBJ whole genome shotgun (WGS) entry which is preliminary data.</text>
</comment>
<dbReference type="InterPro" id="IPR000524">
    <property type="entry name" value="Tscrpt_reg_HTH_GntR"/>
</dbReference>
<evidence type="ECO:0000256" key="3">
    <source>
        <dbReference type="ARBA" id="ARBA00023163"/>
    </source>
</evidence>
<evidence type="ECO:0000256" key="2">
    <source>
        <dbReference type="ARBA" id="ARBA00023125"/>
    </source>
</evidence>
<dbReference type="SMART" id="SM00895">
    <property type="entry name" value="FCD"/>
    <property type="match status" value="1"/>
</dbReference>